<accession>A0A8S5U4G5</accession>
<sequence>MEYYGFFNGGTEYGQEEFNRYFDNIYESGIAVNSDGSMQYPITISSGKVTVGKGFAILKGFYHYNDSPKEFQLSPDVNYSKKYRVILQLNVAQSSVKLLVRAGGASSAPSTPALTRTDSIYELSLGQYRVTKNGGITLERDERSNNLVCGAIRPKTLTAYNAAMKENQRLFDEWFKQQQGTGWRNIYTQSTTPSGAVSGSIWINELT</sequence>
<name>A0A8S5U4G5_9CAUD</name>
<protein>
    <submittedName>
        <fullName evidence="1">Receptor Binding Protein</fullName>
    </submittedName>
</protein>
<proteinExistence type="predicted"/>
<organism evidence="1">
    <name type="scientific">Siphoviridae sp. ct7BG1</name>
    <dbReference type="NCBI Taxonomy" id="2825349"/>
    <lineage>
        <taxon>Viruses</taxon>
        <taxon>Duplodnaviria</taxon>
        <taxon>Heunggongvirae</taxon>
        <taxon>Uroviricota</taxon>
        <taxon>Caudoviricetes</taxon>
    </lineage>
</organism>
<dbReference type="EMBL" id="BK016008">
    <property type="protein sequence ID" value="DAF89343.1"/>
    <property type="molecule type" value="Genomic_DNA"/>
</dbReference>
<evidence type="ECO:0000313" key="1">
    <source>
        <dbReference type="EMBL" id="DAF89343.1"/>
    </source>
</evidence>
<reference evidence="1" key="1">
    <citation type="journal article" date="2021" name="Proc. Natl. Acad. Sci. U.S.A.">
        <title>A Catalog of Tens of Thousands of Viruses from Human Metagenomes Reveals Hidden Associations with Chronic Diseases.</title>
        <authorList>
            <person name="Tisza M.J."/>
            <person name="Buck C.B."/>
        </authorList>
    </citation>
    <scope>NUCLEOTIDE SEQUENCE</scope>
    <source>
        <strain evidence="1">Ct7BG1</strain>
    </source>
</reference>
<keyword evidence="1" id="KW-0675">Receptor</keyword>